<proteinExistence type="predicted"/>
<evidence type="ECO:0000256" key="1">
    <source>
        <dbReference type="ARBA" id="ARBA00023125"/>
    </source>
</evidence>
<feature type="DNA-binding region" description="H-T-H motif" evidence="2">
    <location>
        <begin position="24"/>
        <end position="43"/>
    </location>
</feature>
<dbReference type="InterPro" id="IPR050624">
    <property type="entry name" value="HTH-type_Tx_Regulator"/>
</dbReference>
<keyword evidence="5" id="KW-1185">Reference proteome</keyword>
<dbReference type="Proteomes" id="UP000682802">
    <property type="component" value="Chromosome 1"/>
</dbReference>
<dbReference type="EMBL" id="CP076128">
    <property type="protein sequence ID" value="QWG08888.1"/>
    <property type="molecule type" value="Genomic_DNA"/>
</dbReference>
<dbReference type="RefSeq" id="WP_144072796.1">
    <property type="nucleotide sequence ID" value="NZ_CP076128.1"/>
</dbReference>
<organism evidence="4 5">
    <name type="scientific">Flammeovirga kamogawensis</name>
    <dbReference type="NCBI Taxonomy" id="373891"/>
    <lineage>
        <taxon>Bacteria</taxon>
        <taxon>Pseudomonadati</taxon>
        <taxon>Bacteroidota</taxon>
        <taxon>Cytophagia</taxon>
        <taxon>Cytophagales</taxon>
        <taxon>Flammeovirgaceae</taxon>
        <taxon>Flammeovirga</taxon>
    </lineage>
</organism>
<dbReference type="SUPFAM" id="SSF46689">
    <property type="entry name" value="Homeodomain-like"/>
    <property type="match status" value="1"/>
</dbReference>
<dbReference type="InterPro" id="IPR001647">
    <property type="entry name" value="HTH_TetR"/>
</dbReference>
<evidence type="ECO:0000313" key="5">
    <source>
        <dbReference type="Proteomes" id="UP000682802"/>
    </source>
</evidence>
<evidence type="ECO:0000256" key="2">
    <source>
        <dbReference type="PROSITE-ProRule" id="PRU00335"/>
    </source>
</evidence>
<protein>
    <submittedName>
        <fullName evidence="4">TetR/AcrR family transcriptional regulator</fullName>
    </submittedName>
</protein>
<name>A0ABX8GZV7_9BACT</name>
<keyword evidence="1 2" id="KW-0238">DNA-binding</keyword>
<feature type="domain" description="HTH tetR-type" evidence="3">
    <location>
        <begin position="1"/>
        <end position="61"/>
    </location>
</feature>
<evidence type="ECO:0000259" key="3">
    <source>
        <dbReference type="PROSITE" id="PS50977"/>
    </source>
</evidence>
<dbReference type="PRINTS" id="PR00455">
    <property type="entry name" value="HTHTETR"/>
</dbReference>
<dbReference type="InterPro" id="IPR023772">
    <property type="entry name" value="DNA-bd_HTH_TetR-type_CS"/>
</dbReference>
<dbReference type="PROSITE" id="PS50977">
    <property type="entry name" value="HTH_TETR_2"/>
    <property type="match status" value="1"/>
</dbReference>
<dbReference type="PANTHER" id="PTHR43479:SF11">
    <property type="entry name" value="ACREF_ENVCD OPERON REPRESSOR-RELATED"/>
    <property type="match status" value="1"/>
</dbReference>
<accession>A0ABX8GZV7</accession>
<gene>
    <name evidence="4" type="ORF">KM029_08080</name>
</gene>
<reference evidence="4 5" key="1">
    <citation type="submission" date="2021-05" db="EMBL/GenBank/DDBJ databases">
        <title>Comparative genomic studies on the polysaccharide-degrading batcterial strains of the Flammeovirga genus.</title>
        <authorList>
            <person name="Zewei F."/>
            <person name="Zheng Z."/>
            <person name="Yu L."/>
            <person name="Ruyue G."/>
            <person name="Yanhong M."/>
            <person name="Yuanyuan C."/>
            <person name="Jingyan G."/>
            <person name="Wenjun H."/>
        </authorList>
    </citation>
    <scope>NUCLEOTIDE SEQUENCE [LARGE SCALE GENOMIC DNA]</scope>
    <source>
        <strain evidence="4 5">YS10</strain>
    </source>
</reference>
<sequence length="179" mass="20612">MDKKEQIIEVATKLFAKKGFENTSISEVCETAGVSKGLIFHHFKSKNGLLREIFSRTTNDIKKNNLTHKAENPYQILSLLLNSFFEQLKKDSTFLQLNVSVISQPTTREIVKDLIDERAALIFESTKKIFNEIDPINSTIRSYMFIAELDGIALNYLSIFNDFPIEEIKSELIKKYIQQ</sequence>
<dbReference type="PANTHER" id="PTHR43479">
    <property type="entry name" value="ACREF/ENVCD OPERON REPRESSOR-RELATED"/>
    <property type="match status" value="1"/>
</dbReference>
<evidence type="ECO:0000313" key="4">
    <source>
        <dbReference type="EMBL" id="QWG08888.1"/>
    </source>
</evidence>
<dbReference type="Pfam" id="PF00440">
    <property type="entry name" value="TetR_N"/>
    <property type="match status" value="1"/>
</dbReference>
<dbReference type="PROSITE" id="PS01081">
    <property type="entry name" value="HTH_TETR_1"/>
    <property type="match status" value="1"/>
</dbReference>
<dbReference type="Gene3D" id="1.10.357.10">
    <property type="entry name" value="Tetracycline Repressor, domain 2"/>
    <property type="match status" value="1"/>
</dbReference>
<dbReference type="InterPro" id="IPR009057">
    <property type="entry name" value="Homeodomain-like_sf"/>
</dbReference>